<evidence type="ECO:0000256" key="6">
    <source>
        <dbReference type="ARBA" id="ARBA00023136"/>
    </source>
</evidence>
<dbReference type="OrthoDB" id="9770036at2"/>
<evidence type="ECO:0000256" key="7">
    <source>
        <dbReference type="SAM" id="Phobius"/>
    </source>
</evidence>
<keyword evidence="3" id="KW-1003">Cell membrane</keyword>
<keyword evidence="11" id="KW-1185">Reference proteome</keyword>
<dbReference type="PANTHER" id="PTHR30489">
    <property type="entry name" value="LIPOPROTEIN-RELEASING SYSTEM TRANSMEMBRANE PROTEIN LOLE"/>
    <property type="match status" value="1"/>
</dbReference>
<keyword evidence="4 7" id="KW-0812">Transmembrane</keyword>
<dbReference type="PANTHER" id="PTHR30489:SF0">
    <property type="entry name" value="LIPOPROTEIN-RELEASING SYSTEM TRANSMEMBRANE PROTEIN LOLE"/>
    <property type="match status" value="1"/>
</dbReference>
<evidence type="ECO:0000256" key="1">
    <source>
        <dbReference type="ARBA" id="ARBA00004651"/>
    </source>
</evidence>
<comment type="similarity">
    <text evidence="2">Belongs to the ABC-4 integral membrane protein family. LolC/E subfamily.</text>
</comment>
<evidence type="ECO:0000256" key="4">
    <source>
        <dbReference type="ARBA" id="ARBA00022692"/>
    </source>
</evidence>
<keyword evidence="6 7" id="KW-0472">Membrane</keyword>
<evidence type="ECO:0000256" key="3">
    <source>
        <dbReference type="ARBA" id="ARBA00022475"/>
    </source>
</evidence>
<evidence type="ECO:0000259" key="9">
    <source>
        <dbReference type="Pfam" id="PF12704"/>
    </source>
</evidence>
<name>A0A3E1NZ09_9BACT</name>
<feature type="domain" description="ABC3 transporter permease C-terminal" evidence="8">
    <location>
        <begin position="288"/>
        <end position="408"/>
    </location>
</feature>
<dbReference type="Pfam" id="PF12704">
    <property type="entry name" value="MacB_PCD"/>
    <property type="match status" value="1"/>
</dbReference>
<dbReference type="GO" id="GO:0098797">
    <property type="term" value="C:plasma membrane protein complex"/>
    <property type="evidence" value="ECO:0007669"/>
    <property type="project" value="TreeGrafter"/>
</dbReference>
<dbReference type="RefSeq" id="WP_116854946.1">
    <property type="nucleotide sequence ID" value="NZ_QTJV01000007.1"/>
</dbReference>
<evidence type="ECO:0000313" key="10">
    <source>
        <dbReference type="EMBL" id="RFM33094.1"/>
    </source>
</evidence>
<dbReference type="InterPro" id="IPR025857">
    <property type="entry name" value="MacB_PCD"/>
</dbReference>
<feature type="transmembrane region" description="Helical" evidence="7">
    <location>
        <begin position="337"/>
        <end position="360"/>
    </location>
</feature>
<dbReference type="AlphaFoldDB" id="A0A3E1NZ09"/>
<evidence type="ECO:0000313" key="11">
    <source>
        <dbReference type="Proteomes" id="UP000261174"/>
    </source>
</evidence>
<dbReference type="Pfam" id="PF02687">
    <property type="entry name" value="FtsX"/>
    <property type="match status" value="1"/>
</dbReference>
<evidence type="ECO:0000256" key="5">
    <source>
        <dbReference type="ARBA" id="ARBA00022989"/>
    </source>
</evidence>
<keyword evidence="5 7" id="KW-1133">Transmembrane helix</keyword>
<comment type="caution">
    <text evidence="10">The sequence shown here is derived from an EMBL/GenBank/DDBJ whole genome shotgun (WGS) entry which is preliminary data.</text>
</comment>
<proteinExistence type="inferred from homology"/>
<evidence type="ECO:0000256" key="2">
    <source>
        <dbReference type="ARBA" id="ARBA00005236"/>
    </source>
</evidence>
<feature type="transmembrane region" description="Helical" evidence="7">
    <location>
        <begin position="284"/>
        <end position="305"/>
    </location>
</feature>
<feature type="transmembrane region" description="Helical" evidence="7">
    <location>
        <begin position="21"/>
        <end position="42"/>
    </location>
</feature>
<reference evidence="10 11" key="1">
    <citation type="submission" date="2018-08" db="EMBL/GenBank/DDBJ databases">
        <title>Chitinophaga sp. K20C18050901, a novel bacterium isolated from forest soil.</title>
        <authorList>
            <person name="Wang C."/>
        </authorList>
    </citation>
    <scope>NUCLEOTIDE SEQUENCE [LARGE SCALE GENOMIC DNA]</scope>
    <source>
        <strain evidence="10 11">K20C18050901</strain>
    </source>
</reference>
<dbReference type="Proteomes" id="UP000261174">
    <property type="component" value="Unassembled WGS sequence"/>
</dbReference>
<feature type="domain" description="MacB-like periplasmic core" evidence="9">
    <location>
        <begin position="21"/>
        <end position="253"/>
    </location>
</feature>
<comment type="subcellular location">
    <subcellularLocation>
        <location evidence="1">Cell membrane</location>
        <topology evidence="1">Multi-pass membrane protein</topology>
    </subcellularLocation>
</comment>
<feature type="transmembrane region" description="Helical" evidence="7">
    <location>
        <begin position="380"/>
        <end position="398"/>
    </location>
</feature>
<sequence>MKAGINTRIAYTYMVSKVKSTLVAALGVTFGIGMFIFMNSLITGTNEYSEKTMLSATPHIRLYNDNKISNTDMLNRYLGDRTINLISNPQLVPQDNRIFNPDAVAAVLRKRKEVIALSTQVTANIIYSKGNVQENGTIFGVNIAEQDKMFDISSNMIAGKTQSVADNPNNILIGIGLAQKLNLKMGDYVRITTSTGLTKTLQVSGIFKTTIKNVDETKTYVSLPVVQQLLQKDRAYITDIYVNVKNYSLATETGNSMAQQTGYTSESWQQSNEQSLAGKKIRDIIANAVIFTILLVAGFGIYNILNMVIYEKIKEIAILKATGFQGSDVVSIFIQQALLIGLVGSAMGLVVGWFTSYLLSKLYLGLGNVTYLPMTFLSKHYIQGAIFGLLTSFFAGYIPASKASKVDPVSIIRG</sequence>
<evidence type="ECO:0000259" key="8">
    <source>
        <dbReference type="Pfam" id="PF02687"/>
    </source>
</evidence>
<dbReference type="GO" id="GO:0044874">
    <property type="term" value="P:lipoprotein localization to outer membrane"/>
    <property type="evidence" value="ECO:0007669"/>
    <property type="project" value="TreeGrafter"/>
</dbReference>
<gene>
    <name evidence="10" type="ORF">DXN04_18845</name>
</gene>
<accession>A0A3E1NZ09</accession>
<dbReference type="InterPro" id="IPR003838">
    <property type="entry name" value="ABC3_permease_C"/>
</dbReference>
<organism evidence="10 11">
    <name type="scientific">Chitinophaga silvisoli</name>
    <dbReference type="NCBI Taxonomy" id="2291814"/>
    <lineage>
        <taxon>Bacteria</taxon>
        <taxon>Pseudomonadati</taxon>
        <taxon>Bacteroidota</taxon>
        <taxon>Chitinophagia</taxon>
        <taxon>Chitinophagales</taxon>
        <taxon>Chitinophagaceae</taxon>
        <taxon>Chitinophaga</taxon>
    </lineage>
</organism>
<dbReference type="InterPro" id="IPR051447">
    <property type="entry name" value="Lipoprotein-release_system"/>
</dbReference>
<dbReference type="EMBL" id="QTJV01000007">
    <property type="protein sequence ID" value="RFM33094.1"/>
    <property type="molecule type" value="Genomic_DNA"/>
</dbReference>
<protein>
    <submittedName>
        <fullName evidence="10">ABC transporter permease</fullName>
    </submittedName>
</protein>